<evidence type="ECO:0000313" key="3">
    <source>
        <dbReference type="Proteomes" id="UP000006701"/>
    </source>
</evidence>
<accession>A1CCP7</accession>
<protein>
    <submittedName>
        <fullName evidence="2">GPI anchored dioxygenase, putative</fullName>
    </submittedName>
</protein>
<dbReference type="OrthoDB" id="121380at2759"/>
<evidence type="ECO:0000256" key="1">
    <source>
        <dbReference type="SAM" id="MobiDB-lite"/>
    </source>
</evidence>
<dbReference type="PANTHER" id="PTHR34315:SF2">
    <property type="entry name" value="ANCHORED DIOXYGENASE, PUTATIVE (AFU_ORTHOLOGUE AFUA_3G01800)-RELATED"/>
    <property type="match status" value="1"/>
</dbReference>
<keyword evidence="2" id="KW-0223">Dioxygenase</keyword>
<feature type="region of interest" description="Disordered" evidence="1">
    <location>
        <begin position="74"/>
        <end position="109"/>
    </location>
</feature>
<dbReference type="GeneID" id="4706013"/>
<keyword evidence="2" id="KW-0560">Oxidoreductase</keyword>
<name>A1CCP7_ASPCL</name>
<dbReference type="EMBL" id="DS027050">
    <property type="protein sequence ID" value="EAW12304.1"/>
    <property type="molecule type" value="Genomic_DNA"/>
</dbReference>
<dbReference type="HOGENOM" id="CLU_2183350_0_0_1"/>
<dbReference type="Proteomes" id="UP000006701">
    <property type="component" value="Unassembled WGS sequence"/>
</dbReference>
<gene>
    <name evidence="2" type="ORF">ACLA_062690</name>
</gene>
<dbReference type="RefSeq" id="XP_001273730.1">
    <property type="nucleotide sequence ID" value="XM_001273729.1"/>
</dbReference>
<dbReference type="GO" id="GO:0051213">
    <property type="term" value="F:dioxygenase activity"/>
    <property type="evidence" value="ECO:0007669"/>
    <property type="project" value="UniProtKB-KW"/>
</dbReference>
<reference evidence="2 3" key="1">
    <citation type="journal article" date="2008" name="PLoS Genet.">
        <title>Genomic islands in the pathogenic filamentous fungus Aspergillus fumigatus.</title>
        <authorList>
            <person name="Fedorova N.D."/>
            <person name="Khaldi N."/>
            <person name="Joardar V.S."/>
            <person name="Maiti R."/>
            <person name="Amedeo P."/>
            <person name="Anderson M.J."/>
            <person name="Crabtree J."/>
            <person name="Silva J.C."/>
            <person name="Badger J.H."/>
            <person name="Albarraq A."/>
            <person name="Angiuoli S."/>
            <person name="Bussey H."/>
            <person name="Bowyer P."/>
            <person name="Cotty P.J."/>
            <person name="Dyer P.S."/>
            <person name="Egan A."/>
            <person name="Galens K."/>
            <person name="Fraser-Liggett C.M."/>
            <person name="Haas B.J."/>
            <person name="Inman J.M."/>
            <person name="Kent R."/>
            <person name="Lemieux S."/>
            <person name="Malavazi I."/>
            <person name="Orvis J."/>
            <person name="Roemer T."/>
            <person name="Ronning C.M."/>
            <person name="Sundaram J.P."/>
            <person name="Sutton G."/>
            <person name="Turner G."/>
            <person name="Venter J.C."/>
            <person name="White O.R."/>
            <person name="Whitty B.R."/>
            <person name="Youngman P."/>
            <person name="Wolfe K.H."/>
            <person name="Goldman G.H."/>
            <person name="Wortman J.R."/>
            <person name="Jiang B."/>
            <person name="Denning D.W."/>
            <person name="Nierman W.C."/>
        </authorList>
    </citation>
    <scope>NUCLEOTIDE SEQUENCE [LARGE SCALE GENOMIC DNA]</scope>
    <source>
        <strain evidence="3">ATCC 1007 / CBS 513.65 / DSM 816 / NCTC 3887 / NRRL 1</strain>
    </source>
</reference>
<dbReference type="PANTHER" id="PTHR34315">
    <property type="match status" value="1"/>
</dbReference>
<dbReference type="KEGG" id="act:ACLA_062690"/>
<keyword evidence="3" id="KW-1185">Reference proteome</keyword>
<feature type="compositionally biased region" description="Low complexity" evidence="1">
    <location>
        <begin position="91"/>
        <end position="109"/>
    </location>
</feature>
<organism evidence="2 3">
    <name type="scientific">Aspergillus clavatus (strain ATCC 1007 / CBS 513.65 / DSM 816 / NCTC 3887 / NRRL 1 / QM 1276 / 107)</name>
    <dbReference type="NCBI Taxonomy" id="344612"/>
    <lineage>
        <taxon>Eukaryota</taxon>
        <taxon>Fungi</taxon>
        <taxon>Dikarya</taxon>
        <taxon>Ascomycota</taxon>
        <taxon>Pezizomycotina</taxon>
        <taxon>Eurotiomycetes</taxon>
        <taxon>Eurotiomycetidae</taxon>
        <taxon>Eurotiales</taxon>
        <taxon>Aspergillaceae</taxon>
        <taxon>Aspergillus</taxon>
        <taxon>Aspergillus subgen. Fumigati</taxon>
    </lineage>
</organism>
<dbReference type="VEuPathDB" id="FungiDB:ACLA_062690"/>
<evidence type="ECO:0000313" key="2">
    <source>
        <dbReference type="EMBL" id="EAW12304.1"/>
    </source>
</evidence>
<sequence length="109" mass="11366">MRDELAIVKGPGTERLTDAVEASDEYDPFPEYLYLGEGVEDGLFAWIQIGINASADYTDNEDYSIAAYYEEDGGHQNTESSGFGGQGGSMNGTALSGAIPSGSAPSASA</sequence>
<dbReference type="AlphaFoldDB" id="A1CCP7"/>
<proteinExistence type="predicted"/>